<name>A0A2C9K8P4_BIOGL</name>
<dbReference type="EnsemblMetazoa" id="BGLB016567-RA">
    <property type="protein sequence ID" value="BGLB016567-PA"/>
    <property type="gene ID" value="BGLB016567"/>
</dbReference>
<accession>A0A2C9K8P4</accession>
<proteinExistence type="predicted"/>
<protein>
    <submittedName>
        <fullName evidence="1">Uncharacterized protein</fullName>
    </submittedName>
</protein>
<evidence type="ECO:0000313" key="1">
    <source>
        <dbReference type="EnsemblMetazoa" id="BGLB016567-PA"/>
    </source>
</evidence>
<dbReference type="VEuPathDB" id="VectorBase:BGLAX_045755"/>
<dbReference type="AlphaFoldDB" id="A0A2C9K8P4"/>
<evidence type="ECO:0000313" key="2">
    <source>
        <dbReference type="Proteomes" id="UP000076420"/>
    </source>
</evidence>
<gene>
    <name evidence="1" type="primary">106067667</name>
</gene>
<sequence length="132" mass="14860">MFRYLLCCIPGPKQNTVKCVRDVSVIFPPVASTQAEQKDVFDENSVENNMFPWLTEKFLSRTRFRAFTKDGDGDLCRAKSIYKFLAPFKSTEISQSVEADWLPVWMAASVDGCQCGWLPVWMAASVDGCQCG</sequence>
<organism evidence="1 2">
    <name type="scientific">Biomphalaria glabrata</name>
    <name type="common">Bloodfluke planorb</name>
    <name type="synonym">Freshwater snail</name>
    <dbReference type="NCBI Taxonomy" id="6526"/>
    <lineage>
        <taxon>Eukaryota</taxon>
        <taxon>Metazoa</taxon>
        <taxon>Spiralia</taxon>
        <taxon>Lophotrochozoa</taxon>
        <taxon>Mollusca</taxon>
        <taxon>Gastropoda</taxon>
        <taxon>Heterobranchia</taxon>
        <taxon>Euthyneura</taxon>
        <taxon>Panpulmonata</taxon>
        <taxon>Hygrophila</taxon>
        <taxon>Lymnaeoidea</taxon>
        <taxon>Planorbidae</taxon>
        <taxon>Biomphalaria</taxon>
    </lineage>
</organism>
<dbReference type="VEuPathDB" id="VectorBase:BGLB016567"/>
<dbReference type="Proteomes" id="UP000076420">
    <property type="component" value="Unassembled WGS sequence"/>
</dbReference>
<reference evidence="1" key="1">
    <citation type="submission" date="2020-05" db="UniProtKB">
        <authorList>
            <consortium name="EnsemblMetazoa"/>
        </authorList>
    </citation>
    <scope>IDENTIFICATION</scope>
    <source>
        <strain evidence="1">BB02</strain>
    </source>
</reference>
<dbReference type="KEGG" id="bgt:106067667"/>